<reference evidence="6 7" key="1">
    <citation type="submission" date="2020-02" db="EMBL/GenBank/DDBJ databases">
        <title>Paenibacillus sp. nov., isolated from rhizosphere soil of tomato.</title>
        <authorList>
            <person name="Weon H.-Y."/>
            <person name="Lee S.A."/>
        </authorList>
    </citation>
    <scope>NUCLEOTIDE SEQUENCE [LARGE SCALE GENOMIC DNA]</scope>
    <source>
        <strain evidence="6 7">14171R-81</strain>
    </source>
</reference>
<accession>A0A6C0P6H9</accession>
<dbReference type="AlphaFoldDB" id="A0A6C0P6H9"/>
<keyword evidence="2 5" id="KW-0812">Transmembrane</keyword>
<feature type="transmembrane region" description="Helical" evidence="5">
    <location>
        <begin position="21"/>
        <end position="40"/>
    </location>
</feature>
<dbReference type="KEGG" id="prz:GZH47_26300"/>
<keyword evidence="7" id="KW-1185">Reference proteome</keyword>
<evidence type="ECO:0000313" key="7">
    <source>
        <dbReference type="Proteomes" id="UP000479114"/>
    </source>
</evidence>
<comment type="subcellular location">
    <subcellularLocation>
        <location evidence="1">Cell membrane</location>
        <topology evidence="1">Multi-pass membrane protein</topology>
    </subcellularLocation>
</comment>
<evidence type="ECO:0000256" key="4">
    <source>
        <dbReference type="ARBA" id="ARBA00023136"/>
    </source>
</evidence>
<organism evidence="6 7">
    <name type="scientific">Paenibacillus rhizovicinus</name>
    <dbReference type="NCBI Taxonomy" id="2704463"/>
    <lineage>
        <taxon>Bacteria</taxon>
        <taxon>Bacillati</taxon>
        <taxon>Bacillota</taxon>
        <taxon>Bacilli</taxon>
        <taxon>Bacillales</taxon>
        <taxon>Paenibacillaceae</taxon>
        <taxon>Paenibacillus</taxon>
    </lineage>
</organism>
<dbReference type="EMBL" id="CP048286">
    <property type="protein sequence ID" value="QHW33961.1"/>
    <property type="molecule type" value="Genomic_DNA"/>
</dbReference>
<evidence type="ECO:0000256" key="5">
    <source>
        <dbReference type="SAM" id="Phobius"/>
    </source>
</evidence>
<name>A0A6C0P6H9_9BACL</name>
<proteinExistence type="predicted"/>
<dbReference type="SUPFAM" id="SSF90123">
    <property type="entry name" value="ABC transporter transmembrane region"/>
    <property type="match status" value="1"/>
</dbReference>
<dbReference type="Proteomes" id="UP000479114">
    <property type="component" value="Chromosome"/>
</dbReference>
<dbReference type="Gene3D" id="1.20.1560.10">
    <property type="entry name" value="ABC transporter type 1, transmembrane domain"/>
    <property type="match status" value="1"/>
</dbReference>
<evidence type="ECO:0000256" key="1">
    <source>
        <dbReference type="ARBA" id="ARBA00004651"/>
    </source>
</evidence>
<evidence type="ECO:0000313" key="6">
    <source>
        <dbReference type="EMBL" id="QHW33961.1"/>
    </source>
</evidence>
<dbReference type="GO" id="GO:0005886">
    <property type="term" value="C:plasma membrane"/>
    <property type="evidence" value="ECO:0007669"/>
    <property type="project" value="UniProtKB-SubCell"/>
</dbReference>
<gene>
    <name evidence="6" type="ORF">GZH47_26300</name>
</gene>
<evidence type="ECO:0000256" key="2">
    <source>
        <dbReference type="ARBA" id="ARBA00022692"/>
    </source>
</evidence>
<sequence>MKELLKFLFLQFSRYRWQMTAIFVLMIIMLAFQVTFSYSFKYLIDEILTPARRSSVSFSLSRFYIR</sequence>
<keyword evidence="3 5" id="KW-1133">Transmembrane helix</keyword>
<dbReference type="GO" id="GO:0005524">
    <property type="term" value="F:ATP binding"/>
    <property type="evidence" value="ECO:0007669"/>
    <property type="project" value="InterPro"/>
</dbReference>
<dbReference type="InterPro" id="IPR036640">
    <property type="entry name" value="ABC1_TM_sf"/>
</dbReference>
<evidence type="ECO:0000256" key="3">
    <source>
        <dbReference type="ARBA" id="ARBA00022989"/>
    </source>
</evidence>
<keyword evidence="4 5" id="KW-0472">Membrane</keyword>
<protein>
    <submittedName>
        <fullName evidence="6">Uncharacterized protein</fullName>
    </submittedName>
</protein>
<dbReference type="RefSeq" id="WP_162643958.1">
    <property type="nucleotide sequence ID" value="NZ_CP048286.1"/>
</dbReference>